<organism evidence="3 4">
    <name type="scientific">Buddleja alternifolia</name>
    <dbReference type="NCBI Taxonomy" id="168488"/>
    <lineage>
        <taxon>Eukaryota</taxon>
        <taxon>Viridiplantae</taxon>
        <taxon>Streptophyta</taxon>
        <taxon>Embryophyta</taxon>
        <taxon>Tracheophyta</taxon>
        <taxon>Spermatophyta</taxon>
        <taxon>Magnoliopsida</taxon>
        <taxon>eudicotyledons</taxon>
        <taxon>Gunneridae</taxon>
        <taxon>Pentapetalae</taxon>
        <taxon>asterids</taxon>
        <taxon>lamiids</taxon>
        <taxon>Lamiales</taxon>
        <taxon>Scrophulariaceae</taxon>
        <taxon>Buddlejeae</taxon>
        <taxon>Buddleja</taxon>
    </lineage>
</organism>
<comment type="caution">
    <text evidence="3">The sequence shown here is derived from an EMBL/GenBank/DDBJ whole genome shotgun (WGS) entry which is preliminary data.</text>
</comment>
<reference evidence="3" key="1">
    <citation type="submission" date="2019-10" db="EMBL/GenBank/DDBJ databases">
        <authorList>
            <person name="Zhang R."/>
            <person name="Pan Y."/>
            <person name="Wang J."/>
            <person name="Ma R."/>
            <person name="Yu S."/>
        </authorList>
    </citation>
    <scope>NUCLEOTIDE SEQUENCE</scope>
    <source>
        <strain evidence="3">LA-IB0</strain>
        <tissue evidence="3">Leaf</tissue>
    </source>
</reference>
<protein>
    <recommendedName>
        <fullName evidence="5">Trichohyalin</fullName>
    </recommendedName>
</protein>
<dbReference type="Proteomes" id="UP000826271">
    <property type="component" value="Unassembled WGS sequence"/>
</dbReference>
<dbReference type="AlphaFoldDB" id="A0AAV6YJJ7"/>
<feature type="region of interest" description="Disordered" evidence="2">
    <location>
        <begin position="417"/>
        <end position="436"/>
    </location>
</feature>
<evidence type="ECO:0000313" key="4">
    <source>
        <dbReference type="Proteomes" id="UP000826271"/>
    </source>
</evidence>
<dbReference type="EMBL" id="WHWC01000001">
    <property type="protein sequence ID" value="KAG8391605.1"/>
    <property type="molecule type" value="Genomic_DNA"/>
</dbReference>
<keyword evidence="4" id="KW-1185">Reference proteome</keyword>
<name>A0AAV6YJJ7_9LAMI</name>
<proteinExistence type="predicted"/>
<gene>
    <name evidence="3" type="ORF">BUALT_Bualt01G0204800</name>
</gene>
<accession>A0AAV6YJJ7</accession>
<sequence>MANDVLFTEEEMAIDEGIGYPRAYAMLCRDKSFGPFSHGPPFTFTPYALVQQEDSRAKELDEMFPIIDPKAKPTTKPKIFVSLLWKQLNHLGNAGFDPEIIRVDPYGNVLYYHADAASPLAWDIDHWFPCSRGGLTVPSNLRILQWQVCKRKHNKLEFLIPWWDFQVGISINQFLSIFASSNSDFRRRAFSWLFYEGESEELNASQTVESHIFPHHFLESKAKLGLAPAAIVLSRRESFDAPLRSLDVNRRPRSSTPIIAAKKMKHILKENENNPYQAIVLARDSLKQREETVKMQTEIQRLDNEVIELQQKSEEEKVSIQELEMVLIKKRRRAEKCRRVAESQCSYRAMLEKMIRDAMHQSVVYKEQVRLNQAAASSLLARLEAQKAICDSAERELHRKYKQRDELEKQIRPEWEEQARKRSRMSDTLNEDQDNDNKITLCLPGNDPNIQQEVEIIDNNNTSPAEHAKNQTILCLPEIESTAPLHKELRKFLEEDHSASASSLLQNEETKTNNVMEKNKAGENNYVVEERLEKLEIEDGGKIYNIQFPFHHEPDEEEDEESRKQRGKGNLEKWLQFLLENAPENDETDLNSVENGKTKSDELIKKLNLIYPHRDIKVATGQETEFTKTAKNVEKMDDQKIILDKNYENTEKGYMENSSTPFKSNPPYRIVPERTKAKELVSVGKGSARMSSPDASIRREKIGKEREFSRSNSFRALRRIPSSPSLILEGMKKRVDCIGKKPLVLDDGDEDNAAPRKSFVKSSIKTIKKAVRM</sequence>
<dbReference type="PANTHER" id="PTHR33427:SF2">
    <property type="entry name" value="TRICHOHYALIN"/>
    <property type="match status" value="1"/>
</dbReference>
<feature type="coiled-coil region" evidence="1">
    <location>
        <begin position="292"/>
        <end position="319"/>
    </location>
</feature>
<evidence type="ECO:0000256" key="1">
    <source>
        <dbReference type="SAM" id="Coils"/>
    </source>
</evidence>
<evidence type="ECO:0008006" key="5">
    <source>
        <dbReference type="Google" id="ProtNLM"/>
    </source>
</evidence>
<feature type="coiled-coil region" evidence="1">
    <location>
        <begin position="376"/>
        <end position="410"/>
    </location>
</feature>
<keyword evidence="1" id="KW-0175">Coiled coil</keyword>
<dbReference type="PANTHER" id="PTHR33427">
    <property type="entry name" value="HNH ENDONUCLEASE"/>
    <property type="match status" value="1"/>
</dbReference>
<evidence type="ECO:0000256" key="2">
    <source>
        <dbReference type="SAM" id="MobiDB-lite"/>
    </source>
</evidence>
<evidence type="ECO:0000313" key="3">
    <source>
        <dbReference type="EMBL" id="KAG8391605.1"/>
    </source>
</evidence>